<evidence type="ECO:0000259" key="10">
    <source>
        <dbReference type="Pfam" id="PF23757"/>
    </source>
</evidence>
<dbReference type="AlphaFoldDB" id="A0A484BEE2"/>
<keyword evidence="3" id="KW-0853">WD repeat</keyword>
<dbReference type="Pfam" id="PF23756">
    <property type="entry name" value="Beta-prop_HPS5"/>
    <property type="match status" value="1"/>
</dbReference>
<dbReference type="InterPro" id="IPR056446">
    <property type="entry name" value="TPR_HPS5_insects"/>
</dbReference>
<evidence type="ECO:0000256" key="6">
    <source>
        <dbReference type="ARBA" id="ARBA00057891"/>
    </source>
</evidence>
<keyword evidence="2 7" id="KW-0608">Pigment</keyword>
<evidence type="ECO:0000259" key="9">
    <source>
        <dbReference type="Pfam" id="PF23756"/>
    </source>
</evidence>
<feature type="domain" description="HPS5-like beta-propeller" evidence="9">
    <location>
        <begin position="15"/>
        <end position="346"/>
    </location>
</feature>
<feature type="compositionally biased region" description="Polar residues" evidence="8">
    <location>
        <begin position="435"/>
        <end position="450"/>
    </location>
</feature>
<evidence type="ECO:0000313" key="12">
    <source>
        <dbReference type="Proteomes" id="UP000295192"/>
    </source>
</evidence>
<dbReference type="Pfam" id="PF23757">
    <property type="entry name" value="TPR_HPS5_insect"/>
    <property type="match status" value="1"/>
</dbReference>
<comment type="function">
    <text evidence="6 7">Has a role in the biogenesis of eye pigment granules. Eye pigment granules are specialized forms of late endosomes or lysosomes. Biogenesis of pigment granules in the eye requires molecular components required for protein delivery to lysosomes.</text>
</comment>
<feature type="domain" description="HPS5 TPR" evidence="10">
    <location>
        <begin position="606"/>
        <end position="787"/>
    </location>
</feature>
<dbReference type="STRING" id="7232.A0A484BEE2"/>
<dbReference type="InterPro" id="IPR035431">
    <property type="entry name" value="HPS5"/>
</dbReference>
<dbReference type="GO" id="GO:0007601">
    <property type="term" value="P:visual perception"/>
    <property type="evidence" value="ECO:0007669"/>
    <property type="project" value="UniProtKB-KW"/>
</dbReference>
<evidence type="ECO:0000256" key="4">
    <source>
        <dbReference type="ARBA" id="ARBA00022606"/>
    </source>
</evidence>
<evidence type="ECO:0000256" key="3">
    <source>
        <dbReference type="ARBA" id="ARBA00022574"/>
    </source>
</evidence>
<gene>
    <name evidence="11" type="ORF">AWZ03_006964</name>
</gene>
<dbReference type="KEGG" id="dnv:108659006"/>
<evidence type="ECO:0000313" key="11">
    <source>
        <dbReference type="EMBL" id="TDG46652.1"/>
    </source>
</evidence>
<dbReference type="GO" id="GO:0005737">
    <property type="term" value="C:cytoplasm"/>
    <property type="evidence" value="ECO:0007669"/>
    <property type="project" value="TreeGrafter"/>
</dbReference>
<reference evidence="11 12" key="1">
    <citation type="journal article" date="2019" name="J. Hered.">
        <title>An Improved Genome Assembly for Drosophila navojoa, the Basal Species in the mojavensis Cluster.</title>
        <authorList>
            <person name="Vanderlinde T."/>
            <person name="Dupim E.G."/>
            <person name="Nazario-Yepiz N.O."/>
            <person name="Carvalho A.B."/>
        </authorList>
    </citation>
    <scope>NUCLEOTIDE SEQUENCE [LARGE SCALE GENOMIC DNA]</scope>
    <source>
        <strain evidence="11">Navoj_Jal97</strain>
        <tissue evidence="11">Whole organism</tissue>
    </source>
</reference>
<name>A0A484BEE2_DRONA</name>
<evidence type="ECO:0000256" key="8">
    <source>
        <dbReference type="SAM" id="MobiDB-lite"/>
    </source>
</evidence>
<dbReference type="OMA" id="WARCFEQ"/>
<dbReference type="InterPro" id="IPR015943">
    <property type="entry name" value="WD40/YVTN_repeat-like_dom_sf"/>
</dbReference>
<comment type="caution">
    <text evidence="11">The sequence shown here is derived from an EMBL/GenBank/DDBJ whole genome shotgun (WGS) entry which is preliminary data.</text>
</comment>
<dbReference type="PIRSF" id="PIRSF037475">
    <property type="entry name" value="BLOC-2_complex_Hps5"/>
    <property type="match status" value="1"/>
</dbReference>
<feature type="region of interest" description="Disordered" evidence="8">
    <location>
        <begin position="435"/>
        <end position="454"/>
    </location>
</feature>
<dbReference type="Gene3D" id="2.130.10.10">
    <property type="entry name" value="YVTN repeat-like/Quinoprotein amine dehydrogenase"/>
    <property type="match status" value="1"/>
</dbReference>
<dbReference type="GO" id="GO:0048066">
    <property type="term" value="P:developmental pigmentation"/>
    <property type="evidence" value="ECO:0007669"/>
    <property type="project" value="TreeGrafter"/>
</dbReference>
<proteinExistence type="inferred from homology"/>
<dbReference type="Proteomes" id="UP000295192">
    <property type="component" value="Unassembled WGS sequence"/>
</dbReference>
<dbReference type="PANTHER" id="PTHR23287">
    <property type="entry name" value="RUBY-EYE2-LIKE PROTEIN"/>
    <property type="match status" value="1"/>
</dbReference>
<comment type="similarity">
    <text evidence="1 7">Belongs to the HPS5 family.</text>
</comment>
<keyword evidence="4 7" id="KW-0716">Sensory transduction</keyword>
<keyword evidence="5 7" id="KW-0844">Vision</keyword>
<accession>A0A484BEE2</accession>
<keyword evidence="12" id="KW-1185">Reference proteome</keyword>
<dbReference type="InterPro" id="IPR056499">
    <property type="entry name" value="Beta-prop_HPS5-like"/>
</dbReference>
<dbReference type="OrthoDB" id="19493at2759"/>
<organism evidence="11 12">
    <name type="scientific">Drosophila navojoa</name>
    <name type="common">Fruit fly</name>
    <dbReference type="NCBI Taxonomy" id="7232"/>
    <lineage>
        <taxon>Eukaryota</taxon>
        <taxon>Metazoa</taxon>
        <taxon>Ecdysozoa</taxon>
        <taxon>Arthropoda</taxon>
        <taxon>Hexapoda</taxon>
        <taxon>Insecta</taxon>
        <taxon>Pterygota</taxon>
        <taxon>Neoptera</taxon>
        <taxon>Endopterygota</taxon>
        <taxon>Diptera</taxon>
        <taxon>Brachycera</taxon>
        <taxon>Muscomorpha</taxon>
        <taxon>Ephydroidea</taxon>
        <taxon>Drosophilidae</taxon>
        <taxon>Drosophila</taxon>
    </lineage>
</organism>
<evidence type="ECO:0000256" key="1">
    <source>
        <dbReference type="ARBA" id="ARBA00010697"/>
    </source>
</evidence>
<dbReference type="EMBL" id="LSRL02000055">
    <property type="protein sequence ID" value="TDG46652.1"/>
    <property type="molecule type" value="Genomic_DNA"/>
</dbReference>
<dbReference type="GO" id="GO:0031409">
    <property type="term" value="F:pigment binding"/>
    <property type="evidence" value="ECO:0007669"/>
    <property type="project" value="UniProtKB-KW"/>
</dbReference>
<dbReference type="PANTHER" id="PTHR23287:SF18">
    <property type="entry name" value="BLOC-2 COMPLEX MEMBER HPS5"/>
    <property type="match status" value="1"/>
</dbReference>
<evidence type="ECO:0000256" key="5">
    <source>
        <dbReference type="ARBA" id="ARBA00023305"/>
    </source>
</evidence>
<protein>
    <recommendedName>
        <fullName evidence="7">Hermansky-Pudlak syndrome 5 protein homolog</fullName>
    </recommendedName>
</protein>
<dbReference type="SUPFAM" id="SSF69322">
    <property type="entry name" value="Tricorn protease domain 2"/>
    <property type="match status" value="1"/>
</dbReference>
<evidence type="ECO:0000256" key="7">
    <source>
        <dbReference type="PIRNR" id="PIRNR037475"/>
    </source>
</evidence>
<evidence type="ECO:0000256" key="2">
    <source>
        <dbReference type="ARBA" id="ARBA00022474"/>
    </source>
</evidence>
<dbReference type="FunFam" id="2.130.10.10:FF:000968">
    <property type="entry name" value="Hermansky-Pudlak syndrome 5 protein homolog"/>
    <property type="match status" value="1"/>
</dbReference>
<sequence length="850" mass="96583">MTDAYCLSNFIDFSQHLSQPLRHSNRIKYTCFDISDNYIIFGATSGSLYFFNRGGKFMHLIPNKHGPVTHLSISANNKYVAFSTQRSLICVYAVNLSAQAAPQVIVTHLSTDQSVQVSCIHWTPDEKQFYYGDTRGQVNLVLLSSFIGHSLLFNMSVHPLLYLDSPVVQIDDFESLLLVSNNTKCILCNTEYEEYKQIGNRPRDGAFGACFFISPHESVQPSRIYCARPGTRIWEVDFEGEVVQTHQFKSALATAPAQILKPSEGDAFSDDDADALEANDELLDYQPQNLQFAKLQRLGENFLLSYTELGLYIFDVRHSSVVLWCNKFERIVDCRVAGNDIFVFTQTGSLYSVQLQTLQSYALSLIQQSKLPQCARLLRQHVKYFADKAREHYELKQLNQLKQLLIERQQYELLNDISVIFDAIAQCTGSAMDTHSSGGSSATTERSLSTAGGGSGVRCADSVDGVASPAPPKGVYVLENAFCDNLKQPPKSGHFKDALLTVTGKFGKNIIKYKFNIFAEEQQQQLVRELIPASERSLPFKDIKARYETQDDDEEIVCRSSSNGRKRQPTATPHISPEEKTIYNLYLIHKGAKFSRTHCVERYRAVFDEYAASELIQLLAKLGQVMLEHGDSPEQAQRNCYEMYFNYLNPELIWEMDDAIRDYIADGLALLNAGVEIVRCSHCNFPLRFHNACQYHELGAVLLRYFWSRNEQLKCFDVLQSMPALLDVLAKFYLAEHNLDKVVPIVFNYGSVELLQDVGRQLNGAAWARCFEQFVELQRGRLTCVNCECVSTVEEEQLSRHFFYTWNCFLNIALDHLTASETLALIFKWSSYIPSDAIDREFYKRCLLKG</sequence>